<feature type="domain" description="Integrase catalytic" evidence="2">
    <location>
        <begin position="293"/>
        <end position="409"/>
    </location>
</feature>
<proteinExistence type="predicted"/>
<evidence type="ECO:0000313" key="3">
    <source>
        <dbReference type="EMBL" id="SPC82298.1"/>
    </source>
</evidence>
<dbReference type="GO" id="GO:0008270">
    <property type="term" value="F:zinc ion binding"/>
    <property type="evidence" value="ECO:0007669"/>
    <property type="project" value="InterPro"/>
</dbReference>
<feature type="region of interest" description="Disordered" evidence="1">
    <location>
        <begin position="95"/>
        <end position="120"/>
    </location>
</feature>
<dbReference type="InterPro" id="IPR036397">
    <property type="entry name" value="RNaseH_sf"/>
</dbReference>
<dbReference type="PANTHER" id="PTHR11439:SF467">
    <property type="entry name" value="INTEGRASE CATALYTIC DOMAIN-CONTAINING PROTEIN"/>
    <property type="match status" value="1"/>
</dbReference>
<dbReference type="GO" id="GO:0015074">
    <property type="term" value="P:DNA integration"/>
    <property type="evidence" value="ECO:0007669"/>
    <property type="project" value="InterPro"/>
</dbReference>
<dbReference type="SUPFAM" id="SSF53098">
    <property type="entry name" value="Ribonuclease H-like"/>
    <property type="match status" value="1"/>
</dbReference>
<evidence type="ECO:0000256" key="1">
    <source>
        <dbReference type="SAM" id="MobiDB-lite"/>
    </source>
</evidence>
<dbReference type="InterPro" id="IPR001584">
    <property type="entry name" value="Integrase_cat-core"/>
</dbReference>
<dbReference type="GO" id="GO:0003676">
    <property type="term" value="F:nucleic acid binding"/>
    <property type="evidence" value="ECO:0007669"/>
    <property type="project" value="InterPro"/>
</dbReference>
<organism evidence="3">
    <name type="scientific">Fagus sylvatica</name>
    <name type="common">Beechnut</name>
    <dbReference type="NCBI Taxonomy" id="28930"/>
    <lineage>
        <taxon>Eukaryota</taxon>
        <taxon>Viridiplantae</taxon>
        <taxon>Streptophyta</taxon>
        <taxon>Embryophyta</taxon>
        <taxon>Tracheophyta</taxon>
        <taxon>Spermatophyta</taxon>
        <taxon>Magnoliopsida</taxon>
        <taxon>eudicotyledons</taxon>
        <taxon>Gunneridae</taxon>
        <taxon>Pentapetalae</taxon>
        <taxon>rosids</taxon>
        <taxon>fabids</taxon>
        <taxon>Fagales</taxon>
        <taxon>Fagaceae</taxon>
        <taxon>Fagus</taxon>
    </lineage>
</organism>
<dbReference type="EMBL" id="OIVN01000569">
    <property type="protein sequence ID" value="SPC82298.1"/>
    <property type="molecule type" value="Genomic_DNA"/>
</dbReference>
<dbReference type="InterPro" id="IPR012337">
    <property type="entry name" value="RNaseH-like_sf"/>
</dbReference>
<dbReference type="SUPFAM" id="SSF57756">
    <property type="entry name" value="Retrovirus zinc finger-like domains"/>
    <property type="match status" value="1"/>
</dbReference>
<reference evidence="3" key="1">
    <citation type="submission" date="2018-02" db="EMBL/GenBank/DDBJ databases">
        <authorList>
            <person name="Cohen D.B."/>
            <person name="Kent A.D."/>
        </authorList>
    </citation>
    <scope>NUCLEOTIDE SEQUENCE</scope>
</reference>
<dbReference type="Pfam" id="PF22936">
    <property type="entry name" value="Pol_BBD"/>
    <property type="match status" value="1"/>
</dbReference>
<dbReference type="AlphaFoldDB" id="A0A2N9F5B3"/>
<dbReference type="InterPro" id="IPR036875">
    <property type="entry name" value="Znf_CCHC_sf"/>
</dbReference>
<dbReference type="Gene3D" id="4.10.60.10">
    <property type="entry name" value="Zinc finger, CCHC-type"/>
    <property type="match status" value="1"/>
</dbReference>
<dbReference type="Pfam" id="PF14223">
    <property type="entry name" value="Retrotran_gag_2"/>
    <property type="match status" value="1"/>
</dbReference>
<evidence type="ECO:0000259" key="2">
    <source>
        <dbReference type="PROSITE" id="PS50994"/>
    </source>
</evidence>
<sequence>MKQRLYTIWMKEGTLVFDHLDEFNRVILDLKNIDCKVDDEDQALIMLCSLPTSFEHFVDTMLYGFGRDTISIDDVKDALNSKELKKRASENWGDNQAKGLVARDRSNEKGSSSNGGRSRSKSRKVKCFYYKKEGHMKSECNLLKAKKEKEKTPNTNGTVSVAEDNSEVDDIVLSVSSESSGDAWVLDSTCSYHMTPRRDWFTTYRPINGGLVYMGNNTTYKVVGIGTVRIKMYDGIVRTMTDVRHMPDLAKNLLSLSTFDSQGYNYTNGGGVLRIGNGALIFIKGILASGLYLLQGSTIVGAAAVPSANPNSNTRLWHMRLVHMREFDEFYKNEGIVRHRTVRKTPQHNGVAERMNKTLLERARCMLSNAGLSKDFWAELVNIDYYLVNRSPSTVLECKTPSEVWSGTPTGYSNLKVFGCPVYAHVNDGKLERRANKCIFLGYASGRSKPVSTPLATHFKLSANLSPQSEKEKEHMSRVPYNSAVGSMMYTMVCTRLDISQAVSVVSRYMANPGKDHWHVVKWILRYLRGTADVGLVYDRASTDSSSVVGVVDSTPLAAHFKLSANLSPQSEEKEHMSRVPYNSAIGSMMYAMVCTCLDISQVVSVVSRHMANPGKDHWHVMKWILRYLRGTADVGLVYDRASTDSSSVVGVVDSWSKLLYLDQEKYVGHNQ</sequence>
<gene>
    <name evidence="3" type="ORF">FSB_LOCUS10180</name>
</gene>
<dbReference type="InterPro" id="IPR054722">
    <property type="entry name" value="PolX-like_BBD"/>
</dbReference>
<dbReference type="PROSITE" id="PS50994">
    <property type="entry name" value="INTEGRASE"/>
    <property type="match status" value="1"/>
</dbReference>
<accession>A0A2N9F5B3</accession>
<dbReference type="Gene3D" id="3.30.420.10">
    <property type="entry name" value="Ribonuclease H-like superfamily/Ribonuclease H"/>
    <property type="match status" value="1"/>
</dbReference>
<dbReference type="PANTHER" id="PTHR11439">
    <property type="entry name" value="GAG-POL-RELATED RETROTRANSPOSON"/>
    <property type="match status" value="1"/>
</dbReference>
<name>A0A2N9F5B3_FAGSY</name>
<protein>
    <recommendedName>
        <fullName evidence="2">Integrase catalytic domain-containing protein</fullName>
    </recommendedName>
</protein>